<feature type="compositionally biased region" description="Low complexity" evidence="1">
    <location>
        <begin position="1"/>
        <end position="33"/>
    </location>
</feature>
<organism evidence="2 3">
    <name type="scientific">Vicia faba</name>
    <name type="common">Broad bean</name>
    <name type="synonym">Faba vulgaris</name>
    <dbReference type="NCBI Taxonomy" id="3906"/>
    <lineage>
        <taxon>Eukaryota</taxon>
        <taxon>Viridiplantae</taxon>
        <taxon>Streptophyta</taxon>
        <taxon>Embryophyta</taxon>
        <taxon>Tracheophyta</taxon>
        <taxon>Spermatophyta</taxon>
        <taxon>Magnoliopsida</taxon>
        <taxon>eudicotyledons</taxon>
        <taxon>Gunneridae</taxon>
        <taxon>Pentapetalae</taxon>
        <taxon>rosids</taxon>
        <taxon>fabids</taxon>
        <taxon>Fabales</taxon>
        <taxon>Fabaceae</taxon>
        <taxon>Papilionoideae</taxon>
        <taxon>50 kb inversion clade</taxon>
        <taxon>NPAAA clade</taxon>
        <taxon>Hologalegina</taxon>
        <taxon>IRL clade</taxon>
        <taxon>Fabeae</taxon>
        <taxon>Vicia</taxon>
    </lineage>
</organism>
<feature type="non-terminal residue" evidence="2">
    <location>
        <position position="293"/>
    </location>
</feature>
<reference evidence="2 3" key="1">
    <citation type="submission" date="2023-01" db="EMBL/GenBank/DDBJ databases">
        <authorList>
            <person name="Kreplak J."/>
        </authorList>
    </citation>
    <scope>NUCLEOTIDE SEQUENCE [LARGE SCALE GENOMIC DNA]</scope>
</reference>
<feature type="compositionally biased region" description="Polar residues" evidence="1">
    <location>
        <begin position="219"/>
        <end position="230"/>
    </location>
</feature>
<protein>
    <submittedName>
        <fullName evidence="2">Uncharacterized protein</fullName>
    </submittedName>
</protein>
<dbReference type="Proteomes" id="UP001157006">
    <property type="component" value="Chromosome 2"/>
</dbReference>
<proteinExistence type="predicted"/>
<name>A0AAV0ZK93_VICFA</name>
<gene>
    <name evidence="2" type="ORF">VFH_II158800</name>
</gene>
<keyword evidence="3" id="KW-1185">Reference proteome</keyword>
<evidence type="ECO:0000256" key="1">
    <source>
        <dbReference type="SAM" id="MobiDB-lite"/>
    </source>
</evidence>
<feature type="compositionally biased region" description="Basic residues" evidence="1">
    <location>
        <begin position="34"/>
        <end position="45"/>
    </location>
</feature>
<evidence type="ECO:0000313" key="2">
    <source>
        <dbReference type="EMBL" id="CAI8599090.1"/>
    </source>
</evidence>
<feature type="compositionally biased region" description="Low complexity" evidence="1">
    <location>
        <begin position="202"/>
        <end position="216"/>
    </location>
</feature>
<feature type="region of interest" description="Disordered" evidence="1">
    <location>
        <begin position="185"/>
        <end position="234"/>
    </location>
</feature>
<evidence type="ECO:0000313" key="3">
    <source>
        <dbReference type="Proteomes" id="UP001157006"/>
    </source>
</evidence>
<accession>A0AAV0ZK93</accession>
<sequence>NVSSSNPSPQDSDIPDSSGGNFQSFGRGSYSRGRNNRGGRFRGRGGRNGYRNSVQCQICYKPGHDASYCYYRHSQDSYGVYPPYGAPVSFGNFSFSQPNVWTQPGFRAPSSSAVNQARSMAPVMASQYSGARPQALIAGTDYSPFYNQAWFTLAMAKGTSKVLLSGSLGSDGLYKFNCTPPPSFLSSPQQPSFSSINPDPGSPVSPSQSASTSPHSVHPETSSADSSAVSPQVDIESSSVGISNSIISSPFTEHSSPATSVHPLNTHPMSTKCANFSQTLLRIIGKLLSAFSD</sequence>
<feature type="compositionally biased region" description="Low complexity" evidence="1">
    <location>
        <begin position="185"/>
        <end position="195"/>
    </location>
</feature>
<dbReference type="AlphaFoldDB" id="A0AAV0ZK93"/>
<feature type="region of interest" description="Disordered" evidence="1">
    <location>
        <begin position="1"/>
        <end position="47"/>
    </location>
</feature>
<dbReference type="EMBL" id="OX451737">
    <property type="protein sequence ID" value="CAI8599090.1"/>
    <property type="molecule type" value="Genomic_DNA"/>
</dbReference>